<dbReference type="InterPro" id="IPR020846">
    <property type="entry name" value="MFS_dom"/>
</dbReference>
<evidence type="ECO:0000313" key="8">
    <source>
        <dbReference type="Proteomes" id="UP000566985"/>
    </source>
</evidence>
<accession>A0A7Y6TU10</accession>
<feature type="transmembrane region" description="Helical" evidence="5">
    <location>
        <begin position="297"/>
        <end position="314"/>
    </location>
</feature>
<proteinExistence type="predicted"/>
<dbReference type="InterPro" id="IPR011701">
    <property type="entry name" value="MFS"/>
</dbReference>
<dbReference type="Gene3D" id="1.20.1250.20">
    <property type="entry name" value="MFS general substrate transporter like domains"/>
    <property type="match status" value="1"/>
</dbReference>
<feature type="transmembrane region" description="Helical" evidence="5">
    <location>
        <begin position="121"/>
        <end position="142"/>
    </location>
</feature>
<name>A0A7Y6TU10_9GAMM</name>
<reference evidence="7 8" key="1">
    <citation type="submission" date="2020-05" db="EMBL/GenBank/DDBJ databases">
        <title>Whole Genome Sequences of Enterobacteriales Associated with the International Space Station.</title>
        <authorList>
            <person name="Bharadwaj A."/>
            <person name="Daudu R."/>
            <person name="Singh N."/>
            <person name="Wood J."/>
            <person name="Debieu M."/>
            <person name="Mason C."/>
            <person name="Wang C."/>
            <person name="Venkateswaran K."/>
        </authorList>
    </citation>
    <scope>NUCLEOTIDE SEQUENCE [LARGE SCALE GENOMIC DNA]</scope>
    <source>
        <strain evidence="7 8">IF5SW-B1</strain>
    </source>
</reference>
<keyword evidence="3 5" id="KW-0472">Membrane</keyword>
<dbReference type="GeneID" id="57347635"/>
<dbReference type="SUPFAM" id="SSF103473">
    <property type="entry name" value="MFS general substrate transporter"/>
    <property type="match status" value="1"/>
</dbReference>
<keyword evidence="2 5" id="KW-1133">Transmembrane helix</keyword>
<feature type="transmembrane region" description="Helical" evidence="5">
    <location>
        <begin position="381"/>
        <end position="403"/>
    </location>
</feature>
<dbReference type="Proteomes" id="UP000566985">
    <property type="component" value="Unassembled WGS sequence"/>
</dbReference>
<feature type="domain" description="Major facilitator superfamily (MFS) profile" evidence="6">
    <location>
        <begin position="28"/>
        <end position="409"/>
    </location>
</feature>
<dbReference type="Pfam" id="PF07690">
    <property type="entry name" value="MFS_1"/>
    <property type="match status" value="1"/>
</dbReference>
<dbReference type="AlphaFoldDB" id="A0A7Y6TU10"/>
<dbReference type="EMBL" id="JABWPM010000033">
    <property type="protein sequence ID" value="NUY98804.1"/>
    <property type="molecule type" value="Genomic_DNA"/>
</dbReference>
<dbReference type="PANTHER" id="PTHR42910:SF1">
    <property type="entry name" value="MAJOR FACILITATOR SUPERFAMILY (MFS) PROFILE DOMAIN-CONTAINING PROTEIN"/>
    <property type="match status" value="1"/>
</dbReference>
<evidence type="ECO:0000256" key="1">
    <source>
        <dbReference type="ARBA" id="ARBA00022692"/>
    </source>
</evidence>
<evidence type="ECO:0000256" key="2">
    <source>
        <dbReference type="ARBA" id="ARBA00022989"/>
    </source>
</evidence>
<evidence type="ECO:0000259" key="6">
    <source>
        <dbReference type="PROSITE" id="PS50850"/>
    </source>
</evidence>
<feature type="transmembrane region" description="Helical" evidence="5">
    <location>
        <begin position="268"/>
        <end position="285"/>
    </location>
</feature>
<dbReference type="RefSeq" id="WP_084227960.1">
    <property type="nucleotide sequence ID" value="NZ_JABWPE010000035.1"/>
</dbReference>
<dbReference type="PANTHER" id="PTHR42910">
    <property type="entry name" value="TRANSPORTER SCO4007-RELATED"/>
    <property type="match status" value="1"/>
</dbReference>
<dbReference type="GO" id="GO:0022857">
    <property type="term" value="F:transmembrane transporter activity"/>
    <property type="evidence" value="ECO:0007669"/>
    <property type="project" value="InterPro"/>
</dbReference>
<feature type="region of interest" description="Disordered" evidence="4">
    <location>
        <begin position="1"/>
        <end position="21"/>
    </location>
</feature>
<evidence type="ECO:0000256" key="4">
    <source>
        <dbReference type="SAM" id="MobiDB-lite"/>
    </source>
</evidence>
<dbReference type="PROSITE" id="PS50850">
    <property type="entry name" value="MFS"/>
    <property type="match status" value="1"/>
</dbReference>
<sequence length="420" mass="44400">MAQPDSTPRSLVSDGDRLVSSTRSKPVPLKLVMLLGVTCALAVGNVYFAQPLLTAMAQTFAVSAGSTGVVVTATQVGYGLGLLFVVPLGDLFNGRLLIVCQLLMLALAVLLVSLAPDFYALLIAMSLVGLMAVVVQVVVAYAASLSSVAQRGQVVGMVTGGVVLGILLARLTAGAIADLAGWRAVYLSSAALLVLLAAILWRTAPGQSVPMKRPAWRTLMRAFFRLFLDEPLLRVRGILAMLIFAAFSVFWTAMVLPLSQLHFSHTETGLFGLAGIAGALAAIRAGRWADQGYGQRTTGIGLLLLTLSWLPLAWLHHSIWLFIAGVILLDFAVQAVHVSSQSLLLHGRPDANHRLIAAYMCFYSVGSALGASAATRVYAGWQWPGVCLLGSAISLAALLFWWATLRPSSADAHSPAGSIK</sequence>
<keyword evidence="1 5" id="KW-0812">Transmembrane</keyword>
<protein>
    <submittedName>
        <fullName evidence="7">MFS transporter</fullName>
    </submittedName>
</protein>
<feature type="transmembrane region" description="Helical" evidence="5">
    <location>
        <begin position="27"/>
        <end position="48"/>
    </location>
</feature>
<dbReference type="InterPro" id="IPR036259">
    <property type="entry name" value="MFS_trans_sf"/>
</dbReference>
<feature type="transmembrane region" description="Helical" evidence="5">
    <location>
        <begin position="185"/>
        <end position="204"/>
    </location>
</feature>
<evidence type="ECO:0000256" key="3">
    <source>
        <dbReference type="ARBA" id="ARBA00023136"/>
    </source>
</evidence>
<gene>
    <name evidence="7" type="ORF">HU668_20355</name>
</gene>
<organism evidence="7 8">
    <name type="scientific">Pantoea brenneri</name>
    <dbReference type="NCBI Taxonomy" id="472694"/>
    <lineage>
        <taxon>Bacteria</taxon>
        <taxon>Pseudomonadati</taxon>
        <taxon>Pseudomonadota</taxon>
        <taxon>Gammaproteobacteria</taxon>
        <taxon>Enterobacterales</taxon>
        <taxon>Erwiniaceae</taxon>
        <taxon>Pantoea</taxon>
    </lineage>
</organism>
<feature type="transmembrane region" description="Helical" evidence="5">
    <location>
        <begin position="96"/>
        <end position="115"/>
    </location>
</feature>
<feature type="transmembrane region" description="Helical" evidence="5">
    <location>
        <begin position="60"/>
        <end position="84"/>
    </location>
</feature>
<evidence type="ECO:0000313" key="7">
    <source>
        <dbReference type="EMBL" id="NUY98804.1"/>
    </source>
</evidence>
<feature type="transmembrane region" description="Helical" evidence="5">
    <location>
        <begin position="235"/>
        <end position="256"/>
    </location>
</feature>
<evidence type="ECO:0000256" key="5">
    <source>
        <dbReference type="SAM" id="Phobius"/>
    </source>
</evidence>
<feature type="transmembrane region" description="Helical" evidence="5">
    <location>
        <begin position="154"/>
        <end position="173"/>
    </location>
</feature>
<comment type="caution">
    <text evidence="7">The sequence shown here is derived from an EMBL/GenBank/DDBJ whole genome shotgun (WGS) entry which is preliminary data.</text>
</comment>
<feature type="compositionally biased region" description="Polar residues" evidence="4">
    <location>
        <begin position="1"/>
        <end position="10"/>
    </location>
</feature>
<feature type="transmembrane region" description="Helical" evidence="5">
    <location>
        <begin position="356"/>
        <end position="375"/>
    </location>
</feature>